<comment type="similarity">
    <text evidence="3 19">In the N-terminal section; belongs to the NnrE/AIBP family.</text>
</comment>
<keyword evidence="23" id="KW-1185">Reference proteome</keyword>
<evidence type="ECO:0000256" key="13">
    <source>
        <dbReference type="ARBA" id="ARBA00023268"/>
    </source>
</evidence>
<dbReference type="InterPro" id="IPR029056">
    <property type="entry name" value="Ribokinase-like"/>
</dbReference>
<evidence type="ECO:0000256" key="15">
    <source>
        <dbReference type="ARBA" id="ARBA00048238"/>
    </source>
</evidence>
<dbReference type="EC" id="5.1.99.6" evidence="19"/>
<comment type="subunit">
    <text evidence="17">Homotetramer.</text>
</comment>
<comment type="cofactor">
    <cofactor evidence="17">
        <name>Mg(2+)</name>
        <dbReference type="ChEBI" id="CHEBI:18420"/>
    </cofactor>
</comment>
<feature type="binding site" evidence="17">
    <location>
        <position position="455"/>
    </location>
    <ligand>
        <name>(6S)-NADPHX</name>
        <dbReference type="ChEBI" id="CHEBI:64076"/>
    </ligand>
</feature>
<organism evidence="22 23">
    <name type="scientific">Desulfuromonas versatilis</name>
    <dbReference type="NCBI Taxonomy" id="2802975"/>
    <lineage>
        <taxon>Bacteria</taxon>
        <taxon>Pseudomonadati</taxon>
        <taxon>Thermodesulfobacteriota</taxon>
        <taxon>Desulfuromonadia</taxon>
        <taxon>Desulfuromonadales</taxon>
        <taxon>Desulfuromonadaceae</taxon>
        <taxon>Desulfuromonas</taxon>
    </lineage>
</organism>
<evidence type="ECO:0000313" key="22">
    <source>
        <dbReference type="EMBL" id="BCR04098.1"/>
    </source>
</evidence>
<dbReference type="EMBL" id="AP024355">
    <property type="protein sequence ID" value="BCR04098.1"/>
    <property type="molecule type" value="Genomic_DNA"/>
</dbReference>
<feature type="binding site" evidence="17">
    <location>
        <position position="266"/>
    </location>
    <ligand>
        <name>(6S)-NADPHX</name>
        <dbReference type="ChEBI" id="CHEBI:64076"/>
    </ligand>
</feature>
<dbReference type="NCBIfam" id="TIGR00196">
    <property type="entry name" value="yjeF_cterm"/>
    <property type="match status" value="1"/>
</dbReference>
<dbReference type="PIRSF" id="PIRSF017184">
    <property type="entry name" value="Nnr"/>
    <property type="match status" value="1"/>
</dbReference>
<reference evidence="22 23" key="1">
    <citation type="journal article" date="2016" name="C (Basel)">
        <title>Selective Growth of and Electricity Production by Marine Exoelectrogenic Bacteria in Self-Aggregated Hydrogel of Microbially Reduced Graphene Oxide.</title>
        <authorList>
            <person name="Yoshida N."/>
            <person name="Goto Y."/>
            <person name="Miyata Y."/>
        </authorList>
    </citation>
    <scope>NUCLEOTIDE SEQUENCE [LARGE SCALE GENOMIC DNA]</scope>
    <source>
        <strain evidence="22 23">NIT-T3</strain>
    </source>
</reference>
<dbReference type="RefSeq" id="WP_221251520.1">
    <property type="nucleotide sequence ID" value="NZ_AP024355.1"/>
</dbReference>
<dbReference type="SUPFAM" id="SSF53613">
    <property type="entry name" value="Ribokinase-like"/>
    <property type="match status" value="1"/>
</dbReference>
<evidence type="ECO:0000256" key="10">
    <source>
        <dbReference type="ARBA" id="ARBA00023027"/>
    </source>
</evidence>
<dbReference type="PROSITE" id="PS51383">
    <property type="entry name" value="YJEF_C_3"/>
    <property type="match status" value="1"/>
</dbReference>
<feature type="binding site" evidence="18">
    <location>
        <begin position="59"/>
        <end position="63"/>
    </location>
    <ligand>
        <name>(6S)-NADPHX</name>
        <dbReference type="ChEBI" id="CHEBI:64076"/>
    </ligand>
</feature>
<dbReference type="PANTHER" id="PTHR12592:SF0">
    <property type="entry name" value="ATP-DEPENDENT (S)-NAD(P)H-HYDRATE DEHYDRATASE"/>
    <property type="match status" value="1"/>
</dbReference>
<gene>
    <name evidence="22" type="primary">yjeF</name>
    <name evidence="17" type="synonym">nnrD</name>
    <name evidence="18" type="synonym">nnrE</name>
    <name evidence="22" type="ORF">DESUT3_11670</name>
</gene>
<feature type="domain" description="YjeF C-terminal" evidence="20">
    <location>
        <begin position="231"/>
        <end position="514"/>
    </location>
</feature>
<dbReference type="InterPro" id="IPR000631">
    <property type="entry name" value="CARKD"/>
</dbReference>
<evidence type="ECO:0000256" key="2">
    <source>
        <dbReference type="ARBA" id="ARBA00000909"/>
    </source>
</evidence>
<keyword evidence="8 17" id="KW-0521">NADP</keyword>
<evidence type="ECO:0000256" key="4">
    <source>
        <dbReference type="ARBA" id="ARBA00009524"/>
    </source>
</evidence>
<proteinExistence type="inferred from homology"/>
<evidence type="ECO:0000259" key="21">
    <source>
        <dbReference type="PROSITE" id="PS51385"/>
    </source>
</evidence>
<keyword evidence="11 18" id="KW-0413">Isomerase</keyword>
<feature type="binding site" evidence="17">
    <location>
        <position position="454"/>
    </location>
    <ligand>
        <name>AMP</name>
        <dbReference type="ChEBI" id="CHEBI:456215"/>
    </ligand>
</feature>
<keyword evidence="13" id="KW-0511">Multifunctional enzyme</keyword>
<reference evidence="22 23" key="2">
    <citation type="journal article" date="2021" name="Int. J. Syst. Evol. Microbiol.">
        <title>Isolation and Polyphasic Characterization of Desulfuromonas versatilis sp. Nov., an Electrogenic Bacteria Capable of Versatile Metabolism Isolated from a Graphene Oxide-Reducing Enrichment Culture.</title>
        <authorList>
            <person name="Xie L."/>
            <person name="Yoshida N."/>
            <person name="Ishii S."/>
            <person name="Meng L."/>
        </authorList>
    </citation>
    <scope>NUCLEOTIDE SEQUENCE [LARGE SCALE GENOMIC DNA]</scope>
    <source>
        <strain evidence="22 23">NIT-T3</strain>
    </source>
</reference>
<keyword evidence="6 17" id="KW-0547">Nucleotide-binding</keyword>
<feature type="binding site" evidence="18">
    <location>
        <position position="167"/>
    </location>
    <ligand>
        <name>K(+)</name>
        <dbReference type="ChEBI" id="CHEBI:29103"/>
    </ligand>
</feature>
<accession>A0ABM8HTY4</accession>
<keyword evidence="5 18" id="KW-0479">Metal-binding</keyword>
<comment type="catalytic activity">
    <reaction evidence="1 18 19">
        <text>(6R)-NADHX = (6S)-NADHX</text>
        <dbReference type="Rhea" id="RHEA:32215"/>
        <dbReference type="ChEBI" id="CHEBI:64074"/>
        <dbReference type="ChEBI" id="CHEBI:64075"/>
        <dbReference type="EC" id="5.1.99.6"/>
    </reaction>
</comment>
<sequence length="524" mass="53623">MKLLTAEEVRELDRQTIEQVGIPGAVLMENAGRQAVAHLLRRFGSLRPGPVLVLAGKGNNGGDGYVIARCLLDLGWRVRTLVLGERQAIGGDAGINLEVLLKLGGAVEFAADAAALAEALQRQEPPALIVDALLGTGLSSQVGGLYARAVDWINASGARVLAVDVPSGVDATTGRILGKAVRADLTVTFAAAKVGLAVYPAAERVGELAVAEIGIPAALSRALPDRHLLVEAGEAAALLPARPAAGHKGTFGHLLVVAGSTGKSGAAAMTAEGALRAGAGLVTVGCPRSIHPTLEVKLTEAMTAPLDEVDGGLSLQAQEQVRELWAGKQVLAIGPGLGLADETRALVRHLVRECPLPVVLDADGLNSLEGKPAILNQRTAGTAVLTPHPGEMARLTGLSIAEVEADRLGVARRFATAYGAVLVLKGARTVIALPDGRLRINASGNPGLATGGMGDVLTGLIAGLIAQGSPAEEAAVLGVFLHGLAADRLRKTLGEAGMTASDLLRELPAARRELTQQGECNAQG</sequence>
<dbReference type="HAMAP" id="MF_01965">
    <property type="entry name" value="NADHX_dehydratase"/>
    <property type="match status" value="1"/>
</dbReference>
<keyword evidence="7 17" id="KW-0067">ATP-binding</keyword>
<evidence type="ECO:0000256" key="1">
    <source>
        <dbReference type="ARBA" id="ARBA00000013"/>
    </source>
</evidence>
<comment type="function">
    <text evidence="17">Catalyzes the dehydration of the S-form of NAD(P)HX at the expense of ADP, which is converted to AMP. Together with NAD(P)HX epimerase, which catalyzes the epimerization of the S- and R-forms, the enzyme allows the repair of both epimers of NAD(P)HX, a damaged form of NAD(P)H that is a result of enzymatic or heat-dependent hydration.</text>
</comment>
<keyword evidence="9 18" id="KW-0630">Potassium</keyword>
<feature type="binding site" evidence="18">
    <location>
        <begin position="135"/>
        <end position="141"/>
    </location>
    <ligand>
        <name>(6S)-NADPHX</name>
        <dbReference type="ChEBI" id="CHEBI:64076"/>
    </ligand>
</feature>
<comment type="catalytic activity">
    <reaction evidence="16 17 19">
        <text>(6S)-NADPHX + ADP = AMP + phosphate + NADPH + H(+)</text>
        <dbReference type="Rhea" id="RHEA:32235"/>
        <dbReference type="ChEBI" id="CHEBI:15378"/>
        <dbReference type="ChEBI" id="CHEBI:43474"/>
        <dbReference type="ChEBI" id="CHEBI:57783"/>
        <dbReference type="ChEBI" id="CHEBI:64076"/>
        <dbReference type="ChEBI" id="CHEBI:456215"/>
        <dbReference type="ChEBI" id="CHEBI:456216"/>
        <dbReference type="EC" id="4.2.1.136"/>
    </reaction>
</comment>
<evidence type="ECO:0000256" key="8">
    <source>
        <dbReference type="ARBA" id="ARBA00022857"/>
    </source>
</evidence>
<dbReference type="InterPro" id="IPR036652">
    <property type="entry name" value="YjeF_N_dom_sf"/>
</dbReference>
<evidence type="ECO:0000256" key="18">
    <source>
        <dbReference type="HAMAP-Rule" id="MF_01966"/>
    </source>
</evidence>
<dbReference type="NCBIfam" id="TIGR00197">
    <property type="entry name" value="yjeF_nterm"/>
    <property type="match status" value="1"/>
</dbReference>
<evidence type="ECO:0000256" key="3">
    <source>
        <dbReference type="ARBA" id="ARBA00006001"/>
    </source>
</evidence>
<evidence type="ECO:0000256" key="9">
    <source>
        <dbReference type="ARBA" id="ARBA00022958"/>
    </source>
</evidence>
<dbReference type="Gene3D" id="3.40.1190.20">
    <property type="match status" value="1"/>
</dbReference>
<feature type="binding site" evidence="18">
    <location>
        <position position="164"/>
    </location>
    <ligand>
        <name>(6S)-NADPHX</name>
        <dbReference type="ChEBI" id="CHEBI:64076"/>
    </ligand>
</feature>
<comment type="catalytic activity">
    <reaction evidence="15 17 19">
        <text>(6S)-NADHX + ADP = AMP + phosphate + NADH + H(+)</text>
        <dbReference type="Rhea" id="RHEA:32223"/>
        <dbReference type="ChEBI" id="CHEBI:15378"/>
        <dbReference type="ChEBI" id="CHEBI:43474"/>
        <dbReference type="ChEBI" id="CHEBI:57945"/>
        <dbReference type="ChEBI" id="CHEBI:64074"/>
        <dbReference type="ChEBI" id="CHEBI:456215"/>
        <dbReference type="ChEBI" id="CHEBI:456216"/>
        <dbReference type="EC" id="4.2.1.136"/>
    </reaction>
</comment>
<dbReference type="PROSITE" id="PS01050">
    <property type="entry name" value="YJEF_C_2"/>
    <property type="match status" value="1"/>
</dbReference>
<feature type="binding site" evidence="17">
    <location>
        <begin position="425"/>
        <end position="429"/>
    </location>
    <ligand>
        <name>AMP</name>
        <dbReference type="ChEBI" id="CHEBI:456215"/>
    </ligand>
</feature>
<dbReference type="PROSITE" id="PS51385">
    <property type="entry name" value="YJEF_N"/>
    <property type="match status" value="1"/>
</dbReference>
<feature type="binding site" evidence="18">
    <location>
        <position position="60"/>
    </location>
    <ligand>
        <name>K(+)</name>
        <dbReference type="ChEBI" id="CHEBI:29103"/>
    </ligand>
</feature>
<comment type="similarity">
    <text evidence="18">Belongs to the NnrE/AIBP family.</text>
</comment>
<dbReference type="Gene3D" id="3.40.50.10260">
    <property type="entry name" value="YjeF N-terminal domain"/>
    <property type="match status" value="1"/>
</dbReference>
<comment type="function">
    <text evidence="18">Catalyzes the epimerization of the S- and R-forms of NAD(P)HX, a damaged form of NAD(P)H that is a result of enzymatic or heat-dependent hydration. This is a prerequisite for the S-specific NAD(P)H-hydrate dehydratase to allow the repair of both epimers of NAD(P)HX.</text>
</comment>
<dbReference type="EC" id="4.2.1.136" evidence="19"/>
<dbReference type="Pfam" id="PF03853">
    <property type="entry name" value="YjeF_N"/>
    <property type="match status" value="1"/>
</dbReference>
<keyword evidence="12 17" id="KW-0456">Lyase</keyword>
<evidence type="ECO:0000256" key="5">
    <source>
        <dbReference type="ARBA" id="ARBA00022723"/>
    </source>
</evidence>
<dbReference type="Pfam" id="PF01256">
    <property type="entry name" value="Carb_kinase"/>
    <property type="match status" value="1"/>
</dbReference>
<feature type="binding site" evidence="17">
    <location>
        <position position="336"/>
    </location>
    <ligand>
        <name>(6S)-NADPHX</name>
        <dbReference type="ChEBI" id="CHEBI:64076"/>
    </ligand>
</feature>
<evidence type="ECO:0000256" key="11">
    <source>
        <dbReference type="ARBA" id="ARBA00023235"/>
    </source>
</evidence>
<protein>
    <recommendedName>
        <fullName evidence="19">Bifunctional NAD(P)H-hydrate repair enzyme</fullName>
    </recommendedName>
    <alternativeName>
        <fullName evidence="19">Nicotinamide nucleotide repair protein</fullName>
    </alternativeName>
    <domain>
        <recommendedName>
            <fullName evidence="19">ADP-dependent (S)-NAD(P)H-hydrate dehydratase</fullName>
            <ecNumber evidence="19">4.2.1.136</ecNumber>
        </recommendedName>
        <alternativeName>
            <fullName evidence="19">ADP-dependent NAD(P)HX dehydratase</fullName>
        </alternativeName>
    </domain>
    <domain>
        <recommendedName>
            <fullName evidence="19">NAD(P)H-hydrate epimerase</fullName>
            <ecNumber evidence="19">5.1.99.6</ecNumber>
        </recommendedName>
    </domain>
</protein>
<evidence type="ECO:0000259" key="20">
    <source>
        <dbReference type="PROSITE" id="PS51383"/>
    </source>
</evidence>
<dbReference type="InterPro" id="IPR017953">
    <property type="entry name" value="Carbohydrate_kinase_pred_CS"/>
</dbReference>
<evidence type="ECO:0000256" key="7">
    <source>
        <dbReference type="ARBA" id="ARBA00022840"/>
    </source>
</evidence>
<evidence type="ECO:0000256" key="14">
    <source>
        <dbReference type="ARBA" id="ARBA00025153"/>
    </source>
</evidence>
<dbReference type="Proteomes" id="UP001319827">
    <property type="component" value="Chromosome"/>
</dbReference>
<name>A0ABM8HTY4_9BACT</name>
<feature type="binding site" evidence="18">
    <location>
        <position position="131"/>
    </location>
    <ligand>
        <name>K(+)</name>
        <dbReference type="ChEBI" id="CHEBI:29103"/>
    </ligand>
</feature>
<feature type="binding site" evidence="17">
    <location>
        <position position="388"/>
    </location>
    <ligand>
        <name>(6S)-NADPHX</name>
        <dbReference type="ChEBI" id="CHEBI:64076"/>
    </ligand>
</feature>
<feature type="domain" description="YjeF N-terminal" evidence="21">
    <location>
        <begin position="9"/>
        <end position="221"/>
    </location>
</feature>
<comment type="cofactor">
    <cofactor evidence="18 19">
        <name>K(+)</name>
        <dbReference type="ChEBI" id="CHEBI:29103"/>
    </cofactor>
    <text evidence="18 19">Binds 1 potassium ion per subunit.</text>
</comment>
<dbReference type="CDD" id="cd01171">
    <property type="entry name" value="YXKO-related"/>
    <property type="match status" value="1"/>
</dbReference>
<evidence type="ECO:0000256" key="16">
    <source>
        <dbReference type="ARBA" id="ARBA00049209"/>
    </source>
</evidence>
<dbReference type="InterPro" id="IPR004443">
    <property type="entry name" value="YjeF_N_dom"/>
</dbReference>
<evidence type="ECO:0000256" key="12">
    <source>
        <dbReference type="ARBA" id="ARBA00023239"/>
    </source>
</evidence>
<keyword evidence="10 17" id="KW-0520">NAD</keyword>
<comment type="similarity">
    <text evidence="4 19">In the C-terminal section; belongs to the NnrD/CARKD family.</text>
</comment>
<evidence type="ECO:0000256" key="17">
    <source>
        <dbReference type="HAMAP-Rule" id="MF_01965"/>
    </source>
</evidence>
<dbReference type="SUPFAM" id="SSF64153">
    <property type="entry name" value="YjeF N-terminal domain-like"/>
    <property type="match status" value="1"/>
</dbReference>
<comment type="function">
    <text evidence="14 19">Bifunctional enzyme that catalyzes the epimerization of the S- and R-forms of NAD(P)HX and the dehydration of the S-form of NAD(P)HX at the expense of ADP, which is converted to AMP. This allows the repair of both epimers of NAD(P)HX, a damaged form of NAD(P)H that is a result of enzymatic or heat-dependent hydration.</text>
</comment>
<comment type="catalytic activity">
    <reaction evidence="2 18 19">
        <text>(6R)-NADPHX = (6S)-NADPHX</text>
        <dbReference type="Rhea" id="RHEA:32227"/>
        <dbReference type="ChEBI" id="CHEBI:64076"/>
        <dbReference type="ChEBI" id="CHEBI:64077"/>
        <dbReference type="EC" id="5.1.99.6"/>
    </reaction>
</comment>
<evidence type="ECO:0000256" key="19">
    <source>
        <dbReference type="PIRNR" id="PIRNR017184"/>
    </source>
</evidence>
<dbReference type="InterPro" id="IPR030677">
    <property type="entry name" value="Nnr"/>
</dbReference>
<feature type="binding site" evidence="18">
    <location>
        <position position="146"/>
    </location>
    <ligand>
        <name>(6S)-NADPHX</name>
        <dbReference type="ChEBI" id="CHEBI:64076"/>
    </ligand>
</feature>
<evidence type="ECO:0000313" key="23">
    <source>
        <dbReference type="Proteomes" id="UP001319827"/>
    </source>
</evidence>
<dbReference type="HAMAP" id="MF_01966">
    <property type="entry name" value="NADHX_epimerase"/>
    <property type="match status" value="1"/>
</dbReference>
<evidence type="ECO:0000256" key="6">
    <source>
        <dbReference type="ARBA" id="ARBA00022741"/>
    </source>
</evidence>
<comment type="similarity">
    <text evidence="17">Belongs to the NnrD/CARKD family.</text>
</comment>
<dbReference type="PANTHER" id="PTHR12592">
    <property type="entry name" value="ATP-DEPENDENT (S)-NAD(P)H-HYDRATE DEHYDRATASE FAMILY MEMBER"/>
    <property type="match status" value="1"/>
</dbReference>